<keyword evidence="1" id="KW-0723">Serine/threonine-protein kinase</keyword>
<keyword evidence="4" id="KW-1185">Reference proteome</keyword>
<dbReference type="PANTHER" id="PTHR35526">
    <property type="entry name" value="ANTI-SIGMA-F FACTOR RSBW-RELATED"/>
    <property type="match status" value="1"/>
</dbReference>
<dbReference type="SUPFAM" id="SSF55874">
    <property type="entry name" value="ATPase domain of HSP90 chaperone/DNA topoisomerase II/histidine kinase"/>
    <property type="match status" value="1"/>
</dbReference>
<evidence type="ECO:0000313" key="4">
    <source>
        <dbReference type="Proteomes" id="UP001221328"/>
    </source>
</evidence>
<proteinExistence type="predicted"/>
<reference evidence="3 4" key="1">
    <citation type="journal article" date="2015" name="Int. J. Syst. Evol. Microbiol.">
        <title>Streptomyces gilvifuscus sp. nov., an actinomycete that produces antibacterial compounds isolated from soil.</title>
        <authorList>
            <person name="Nguyen T.M."/>
            <person name="Kim J."/>
        </authorList>
    </citation>
    <scope>NUCLEOTIDE SEQUENCE [LARGE SCALE GENOMIC DNA]</scope>
    <source>
        <strain evidence="3 4">T113</strain>
    </source>
</reference>
<keyword evidence="3" id="KW-0547">Nucleotide-binding</keyword>
<keyword evidence="1" id="KW-0808">Transferase</keyword>
<accession>A0ABT5G7D4</accession>
<dbReference type="PANTHER" id="PTHR35526:SF3">
    <property type="entry name" value="ANTI-SIGMA-F FACTOR RSBW"/>
    <property type="match status" value="1"/>
</dbReference>
<dbReference type="RefSeq" id="WP_272178798.1">
    <property type="nucleotide sequence ID" value="NZ_JAQOSK010000026.1"/>
</dbReference>
<keyword evidence="3" id="KW-0067">ATP-binding</keyword>
<dbReference type="Gene3D" id="3.30.565.10">
    <property type="entry name" value="Histidine kinase-like ATPase, C-terminal domain"/>
    <property type="match status" value="1"/>
</dbReference>
<gene>
    <name evidence="3" type="ORF">PO587_40675</name>
</gene>
<feature type="domain" description="Histidine kinase/HSP90-like ATPase" evidence="2">
    <location>
        <begin position="29"/>
        <end position="140"/>
    </location>
</feature>
<evidence type="ECO:0000313" key="3">
    <source>
        <dbReference type="EMBL" id="MDC2960758.1"/>
    </source>
</evidence>
<dbReference type="Pfam" id="PF13581">
    <property type="entry name" value="HATPase_c_2"/>
    <property type="match status" value="1"/>
</dbReference>
<comment type="caution">
    <text evidence="3">The sequence shown here is derived from an EMBL/GenBank/DDBJ whole genome shotgun (WGS) entry which is preliminary data.</text>
</comment>
<organism evidence="3 4">
    <name type="scientific">Streptomyces gilvifuscus</name>
    <dbReference type="NCBI Taxonomy" id="1550617"/>
    <lineage>
        <taxon>Bacteria</taxon>
        <taxon>Bacillati</taxon>
        <taxon>Actinomycetota</taxon>
        <taxon>Actinomycetes</taxon>
        <taxon>Kitasatosporales</taxon>
        <taxon>Streptomycetaceae</taxon>
        <taxon>Streptomyces</taxon>
    </lineage>
</organism>
<dbReference type="InterPro" id="IPR050267">
    <property type="entry name" value="Anti-sigma-factor_SerPK"/>
</dbReference>
<evidence type="ECO:0000259" key="2">
    <source>
        <dbReference type="Pfam" id="PF13581"/>
    </source>
</evidence>
<evidence type="ECO:0000256" key="1">
    <source>
        <dbReference type="ARBA" id="ARBA00022527"/>
    </source>
</evidence>
<dbReference type="InterPro" id="IPR003594">
    <property type="entry name" value="HATPase_dom"/>
</dbReference>
<dbReference type="CDD" id="cd16936">
    <property type="entry name" value="HATPase_RsbW-like"/>
    <property type="match status" value="1"/>
</dbReference>
<sequence>MSSHTAFPILGGPRAPIPALRPKAQLTLPAQEALVGCLRATAADLLTRWRLSEDERDAAVLIVGELGANAATHGRSEMSLCMIQGPETLCIVVSDHGEPSPSRPPSVGGDPDECGRGLDIVRALAARVELRHDSHGTSVVAWLAIRTASRRAA</sequence>
<keyword evidence="1" id="KW-0418">Kinase</keyword>
<dbReference type="GO" id="GO:0005524">
    <property type="term" value="F:ATP binding"/>
    <property type="evidence" value="ECO:0007669"/>
    <property type="project" value="UniProtKB-KW"/>
</dbReference>
<dbReference type="Proteomes" id="UP001221328">
    <property type="component" value="Unassembled WGS sequence"/>
</dbReference>
<protein>
    <submittedName>
        <fullName evidence="3">ATP-binding protein</fullName>
    </submittedName>
</protein>
<dbReference type="EMBL" id="JAQOSK010000026">
    <property type="protein sequence ID" value="MDC2960758.1"/>
    <property type="molecule type" value="Genomic_DNA"/>
</dbReference>
<dbReference type="InterPro" id="IPR036890">
    <property type="entry name" value="HATPase_C_sf"/>
</dbReference>
<name>A0ABT5G7D4_9ACTN</name>